<dbReference type="InParanoid" id="A0A674J749"/>
<sequence>MVRCQLLTGKRAGQWGQAHARRTVAALGWEQVLRLMLCALGLALSMYALHVESSREQDPGYRAMCDLSPSVSCSKVFTSRCAGGTGPMA</sequence>
<feature type="domain" description="Vitamin K epoxide reductase" evidence="12">
    <location>
        <begin position="33"/>
        <end position="82"/>
    </location>
</feature>
<evidence type="ECO:0000256" key="10">
    <source>
        <dbReference type="ARBA" id="ARBA00023157"/>
    </source>
</evidence>
<keyword evidence="5" id="KW-0874">Quinone</keyword>
<dbReference type="PANTHER" id="PTHR14519:SF8">
    <property type="entry name" value="VITAMIN K EPOXIDE REDUCTASE COMPLEX SUBUNIT 1"/>
    <property type="match status" value="1"/>
</dbReference>
<dbReference type="GO" id="GO:0048038">
    <property type="term" value="F:quinone binding"/>
    <property type="evidence" value="ECO:0007669"/>
    <property type="project" value="UniProtKB-KW"/>
</dbReference>
<keyword evidence="9" id="KW-0472">Membrane</keyword>
<evidence type="ECO:0000256" key="5">
    <source>
        <dbReference type="ARBA" id="ARBA00022719"/>
    </source>
</evidence>
<dbReference type="Pfam" id="PF07884">
    <property type="entry name" value="VKOR"/>
    <property type="match status" value="1"/>
</dbReference>
<dbReference type="Proteomes" id="UP000472274">
    <property type="component" value="Unplaced"/>
</dbReference>
<dbReference type="GO" id="GO:0005789">
    <property type="term" value="C:endoplasmic reticulum membrane"/>
    <property type="evidence" value="ECO:0007669"/>
    <property type="project" value="UniProtKB-SubCell"/>
</dbReference>
<keyword evidence="14" id="KW-1185">Reference proteome</keyword>
<evidence type="ECO:0000256" key="9">
    <source>
        <dbReference type="ARBA" id="ARBA00023136"/>
    </source>
</evidence>
<dbReference type="InterPro" id="IPR012932">
    <property type="entry name" value="VKOR"/>
</dbReference>
<reference evidence="13" key="2">
    <citation type="submission" date="2025-09" db="UniProtKB">
        <authorList>
            <consortium name="Ensembl"/>
        </authorList>
    </citation>
    <scope>IDENTIFICATION</scope>
</reference>
<dbReference type="AlphaFoldDB" id="A0A674J749"/>
<reference evidence="13" key="1">
    <citation type="submission" date="2025-08" db="UniProtKB">
        <authorList>
            <consortium name="Ensembl"/>
        </authorList>
    </citation>
    <scope>IDENTIFICATION</scope>
</reference>
<protein>
    <recommendedName>
        <fullName evidence="3">vitamin-K-epoxide reductase (warfarin-sensitive)</fullName>
        <ecNumber evidence="3">1.17.4.4</ecNumber>
    </recommendedName>
</protein>
<comment type="subcellular location">
    <subcellularLocation>
        <location evidence="1">Endoplasmic reticulum membrane</location>
        <topology evidence="1">Multi-pass membrane protein</topology>
    </subcellularLocation>
</comment>
<dbReference type="GO" id="GO:0042373">
    <property type="term" value="P:vitamin K metabolic process"/>
    <property type="evidence" value="ECO:0007669"/>
    <property type="project" value="InterPro"/>
</dbReference>
<evidence type="ECO:0000256" key="11">
    <source>
        <dbReference type="ARBA" id="ARBA00023284"/>
    </source>
</evidence>
<accession>A0A674J749</accession>
<dbReference type="EC" id="1.17.4.4" evidence="3"/>
<comment type="similarity">
    <text evidence="2">Belongs to the VKOR family.</text>
</comment>
<keyword evidence="7" id="KW-1133">Transmembrane helix</keyword>
<evidence type="ECO:0000256" key="3">
    <source>
        <dbReference type="ARBA" id="ARBA00012278"/>
    </source>
</evidence>
<evidence type="ECO:0000256" key="8">
    <source>
        <dbReference type="ARBA" id="ARBA00023002"/>
    </source>
</evidence>
<dbReference type="GO" id="GO:0007596">
    <property type="term" value="P:blood coagulation"/>
    <property type="evidence" value="ECO:0007669"/>
    <property type="project" value="TreeGrafter"/>
</dbReference>
<keyword evidence="6" id="KW-0256">Endoplasmic reticulum</keyword>
<evidence type="ECO:0000259" key="12">
    <source>
        <dbReference type="Pfam" id="PF07884"/>
    </source>
</evidence>
<evidence type="ECO:0000256" key="4">
    <source>
        <dbReference type="ARBA" id="ARBA00022692"/>
    </source>
</evidence>
<evidence type="ECO:0000313" key="14">
    <source>
        <dbReference type="Proteomes" id="UP000472274"/>
    </source>
</evidence>
<evidence type="ECO:0000256" key="7">
    <source>
        <dbReference type="ARBA" id="ARBA00022989"/>
    </source>
</evidence>
<evidence type="ECO:0000256" key="1">
    <source>
        <dbReference type="ARBA" id="ARBA00004477"/>
    </source>
</evidence>
<evidence type="ECO:0000256" key="2">
    <source>
        <dbReference type="ARBA" id="ARBA00006214"/>
    </source>
</evidence>
<proteinExistence type="inferred from homology"/>
<dbReference type="InterPro" id="IPR038354">
    <property type="entry name" value="VKOR_sf"/>
</dbReference>
<dbReference type="GO" id="GO:0047057">
    <property type="term" value="F:vitamin-K-epoxide reductase (warfarin-sensitive) activity"/>
    <property type="evidence" value="ECO:0007669"/>
    <property type="project" value="UniProtKB-EC"/>
</dbReference>
<keyword evidence="4" id="KW-0812">Transmembrane</keyword>
<dbReference type="Ensembl" id="ENSTMTT00000016310.1">
    <property type="protein sequence ID" value="ENSTMTP00000015752.1"/>
    <property type="gene ID" value="ENSTMTG00000011520.1"/>
</dbReference>
<keyword evidence="8" id="KW-0560">Oxidoreductase</keyword>
<keyword evidence="11" id="KW-0676">Redox-active center</keyword>
<dbReference type="InterPro" id="IPR042406">
    <property type="entry name" value="VKORC1/VKORC1L1"/>
</dbReference>
<evidence type="ECO:0000313" key="13">
    <source>
        <dbReference type="Ensembl" id="ENSTMTP00000015752.1"/>
    </source>
</evidence>
<name>A0A674J749_9SAUR</name>
<keyword evidence="10" id="KW-1015">Disulfide bond</keyword>
<dbReference type="GeneTree" id="ENSGT00940000157421"/>
<dbReference type="Gene3D" id="1.20.1440.130">
    <property type="entry name" value="VKOR domain"/>
    <property type="match status" value="1"/>
</dbReference>
<evidence type="ECO:0000256" key="6">
    <source>
        <dbReference type="ARBA" id="ARBA00022824"/>
    </source>
</evidence>
<dbReference type="PANTHER" id="PTHR14519">
    <property type="entry name" value="VITAMIN K EPOXIDE REDUCTASE COMPLEX, SUBUNIT 1"/>
    <property type="match status" value="1"/>
</dbReference>
<organism evidence="13 14">
    <name type="scientific">Terrapene triunguis</name>
    <name type="common">Three-toed box turtle</name>
    <dbReference type="NCBI Taxonomy" id="2587831"/>
    <lineage>
        <taxon>Eukaryota</taxon>
        <taxon>Metazoa</taxon>
        <taxon>Chordata</taxon>
        <taxon>Craniata</taxon>
        <taxon>Vertebrata</taxon>
        <taxon>Euteleostomi</taxon>
        <taxon>Archelosauria</taxon>
        <taxon>Testudinata</taxon>
        <taxon>Testudines</taxon>
        <taxon>Cryptodira</taxon>
        <taxon>Durocryptodira</taxon>
        <taxon>Testudinoidea</taxon>
        <taxon>Emydidae</taxon>
        <taxon>Terrapene</taxon>
    </lineage>
</organism>